<proteinExistence type="predicted"/>
<organism evidence="2 3">
    <name type="scientific">Corallococcus sicarius</name>
    <dbReference type="NCBI Taxonomy" id="2316726"/>
    <lineage>
        <taxon>Bacteria</taxon>
        <taxon>Pseudomonadati</taxon>
        <taxon>Myxococcota</taxon>
        <taxon>Myxococcia</taxon>
        <taxon>Myxococcales</taxon>
        <taxon>Cystobacterineae</taxon>
        <taxon>Myxococcaceae</taxon>
        <taxon>Corallococcus</taxon>
    </lineage>
</organism>
<comment type="caution">
    <text evidence="2">The sequence shown here is derived from an EMBL/GenBank/DDBJ whole genome shotgun (WGS) entry which is preliminary data.</text>
</comment>
<reference evidence="3" key="1">
    <citation type="submission" date="2018-09" db="EMBL/GenBank/DDBJ databases">
        <authorList>
            <person name="Livingstone P.G."/>
            <person name="Whitworth D.E."/>
        </authorList>
    </citation>
    <scope>NUCLEOTIDE SEQUENCE [LARGE SCALE GENOMIC DNA]</scope>
    <source>
        <strain evidence="3">CA040B</strain>
    </source>
</reference>
<dbReference type="OrthoDB" id="5524617at2"/>
<feature type="region of interest" description="Disordered" evidence="1">
    <location>
        <begin position="11"/>
        <end position="46"/>
    </location>
</feature>
<dbReference type="Proteomes" id="UP000273405">
    <property type="component" value="Unassembled WGS sequence"/>
</dbReference>
<gene>
    <name evidence="2" type="ORF">D7X12_28665</name>
</gene>
<protein>
    <submittedName>
        <fullName evidence="2">Uncharacterized protein</fullName>
    </submittedName>
</protein>
<dbReference type="RefSeq" id="WP_120628442.1">
    <property type="nucleotide sequence ID" value="NZ_RAWG01000226.1"/>
</dbReference>
<dbReference type="AlphaFoldDB" id="A0A3A8N9A7"/>
<accession>A0A3A8N9A7</accession>
<dbReference type="EMBL" id="RAWG01000226">
    <property type="protein sequence ID" value="RKH37715.1"/>
    <property type="molecule type" value="Genomic_DNA"/>
</dbReference>
<feature type="compositionally biased region" description="Low complexity" evidence="1">
    <location>
        <begin position="11"/>
        <end position="31"/>
    </location>
</feature>
<evidence type="ECO:0000256" key="1">
    <source>
        <dbReference type="SAM" id="MobiDB-lite"/>
    </source>
</evidence>
<keyword evidence="3" id="KW-1185">Reference proteome</keyword>
<name>A0A3A8N9A7_9BACT</name>
<evidence type="ECO:0000313" key="3">
    <source>
        <dbReference type="Proteomes" id="UP000273405"/>
    </source>
</evidence>
<sequence length="77" mass="8061">MALLGTLLGALTGSGRRSSGWNRGRSSYGRRPIGFGTRGRQTSSGFGGSLGRMAMAGLATYGVRRFLNSRRSASAGY</sequence>
<evidence type="ECO:0000313" key="2">
    <source>
        <dbReference type="EMBL" id="RKH37715.1"/>
    </source>
</evidence>